<dbReference type="Pfam" id="PF05347">
    <property type="entry name" value="Complex1_LYR"/>
    <property type="match status" value="1"/>
</dbReference>
<evidence type="ECO:0000313" key="5">
    <source>
        <dbReference type="Proteomes" id="UP001497623"/>
    </source>
</evidence>
<dbReference type="PANTHER" id="PTHR14273:SF0">
    <property type="entry name" value="LYR MOTIF-CONTAINING PROTEIN 1"/>
    <property type="match status" value="1"/>
</dbReference>
<dbReference type="InterPro" id="IPR040330">
    <property type="entry name" value="LYRM1"/>
</dbReference>
<feature type="domain" description="Complex 1 LYR protein" evidence="3">
    <location>
        <begin position="34"/>
        <end position="97"/>
    </location>
</feature>
<dbReference type="CDD" id="cd20261">
    <property type="entry name" value="Complex1_LYR_LYRM1"/>
    <property type="match status" value="1"/>
</dbReference>
<sequence>KIPKKHIVNNELLELSRTVSTRQKKKMANPLRTKVLSLYRSVVRLSKTWEAKESWKTDAERQYIITEAQELFRANKKITEMQEIEQCLHEGEARIEMAIHYRTPYPRPVNMPPQTITASWGKRNKKRQQNSRPIYIKSIDNT</sequence>
<dbReference type="GO" id="GO:0005739">
    <property type="term" value="C:mitochondrion"/>
    <property type="evidence" value="ECO:0007669"/>
    <property type="project" value="TreeGrafter"/>
</dbReference>
<feature type="non-terminal residue" evidence="4">
    <location>
        <position position="1"/>
    </location>
</feature>
<evidence type="ECO:0000259" key="3">
    <source>
        <dbReference type="Pfam" id="PF05347"/>
    </source>
</evidence>
<name>A0AAV2PX77_MEGNR</name>
<dbReference type="EMBL" id="CAXKWB010001940">
    <property type="protein sequence ID" value="CAL4065882.1"/>
    <property type="molecule type" value="Genomic_DNA"/>
</dbReference>
<keyword evidence="5" id="KW-1185">Reference proteome</keyword>
<protein>
    <recommendedName>
        <fullName evidence="3">Complex 1 LYR protein domain-containing protein</fullName>
    </recommendedName>
</protein>
<dbReference type="InterPro" id="IPR045294">
    <property type="entry name" value="Complex1_LYR_LYRM1"/>
</dbReference>
<evidence type="ECO:0000256" key="1">
    <source>
        <dbReference type="ARBA" id="ARBA00009508"/>
    </source>
</evidence>
<dbReference type="InterPro" id="IPR008011">
    <property type="entry name" value="Complex1_LYR_dom"/>
</dbReference>
<feature type="region of interest" description="Disordered" evidence="2">
    <location>
        <begin position="106"/>
        <end position="142"/>
    </location>
</feature>
<proteinExistence type="inferred from homology"/>
<evidence type="ECO:0000256" key="2">
    <source>
        <dbReference type="SAM" id="MobiDB-lite"/>
    </source>
</evidence>
<reference evidence="4 5" key="1">
    <citation type="submission" date="2024-05" db="EMBL/GenBank/DDBJ databases">
        <authorList>
            <person name="Wallberg A."/>
        </authorList>
    </citation>
    <scope>NUCLEOTIDE SEQUENCE [LARGE SCALE GENOMIC DNA]</scope>
</reference>
<evidence type="ECO:0000313" key="4">
    <source>
        <dbReference type="EMBL" id="CAL4065882.1"/>
    </source>
</evidence>
<dbReference type="Proteomes" id="UP001497623">
    <property type="component" value="Unassembled WGS sequence"/>
</dbReference>
<comment type="similarity">
    <text evidence="1">Belongs to the complex I LYR family.</text>
</comment>
<dbReference type="PANTHER" id="PTHR14273">
    <property type="entry name" value="LYR MOTIF-CONTAINING PROTEIN 1"/>
    <property type="match status" value="1"/>
</dbReference>
<organism evidence="4 5">
    <name type="scientific">Meganyctiphanes norvegica</name>
    <name type="common">Northern krill</name>
    <name type="synonym">Thysanopoda norvegica</name>
    <dbReference type="NCBI Taxonomy" id="48144"/>
    <lineage>
        <taxon>Eukaryota</taxon>
        <taxon>Metazoa</taxon>
        <taxon>Ecdysozoa</taxon>
        <taxon>Arthropoda</taxon>
        <taxon>Crustacea</taxon>
        <taxon>Multicrustacea</taxon>
        <taxon>Malacostraca</taxon>
        <taxon>Eumalacostraca</taxon>
        <taxon>Eucarida</taxon>
        <taxon>Euphausiacea</taxon>
        <taxon>Euphausiidae</taxon>
        <taxon>Meganyctiphanes</taxon>
    </lineage>
</organism>
<comment type="caution">
    <text evidence="4">The sequence shown here is derived from an EMBL/GenBank/DDBJ whole genome shotgun (WGS) entry which is preliminary data.</text>
</comment>
<dbReference type="AlphaFoldDB" id="A0AAV2PX77"/>
<gene>
    <name evidence="4" type="ORF">MNOR_LOCUS5129</name>
</gene>
<accession>A0AAV2PX77</accession>